<feature type="domain" description="C2H2-type" evidence="8">
    <location>
        <begin position="195"/>
        <end position="223"/>
    </location>
</feature>
<evidence type="ECO:0000256" key="7">
    <source>
        <dbReference type="PROSITE-ProRule" id="PRU00042"/>
    </source>
</evidence>
<dbReference type="PANTHER" id="PTHR24376">
    <property type="entry name" value="ZINC FINGER PROTEIN"/>
    <property type="match status" value="1"/>
</dbReference>
<evidence type="ECO:0000313" key="9">
    <source>
        <dbReference type="EMBL" id="SSX31701.1"/>
    </source>
</evidence>
<dbReference type="SMART" id="SM00355">
    <property type="entry name" value="ZnF_C2H2"/>
    <property type="match status" value="15"/>
</dbReference>
<dbReference type="EMBL" id="UFQT01001762">
    <property type="protein sequence ID" value="SSX31701.1"/>
    <property type="molecule type" value="Genomic_DNA"/>
</dbReference>
<feature type="domain" description="C2H2-type" evidence="8">
    <location>
        <begin position="499"/>
        <end position="527"/>
    </location>
</feature>
<dbReference type="PANTHER" id="PTHR24376:SF216">
    <property type="entry name" value="ZINC FINGER PROTEIN 420-LIKE"/>
    <property type="match status" value="1"/>
</dbReference>
<dbReference type="PROSITE" id="PS00028">
    <property type="entry name" value="ZINC_FINGER_C2H2_1"/>
    <property type="match status" value="10"/>
</dbReference>
<dbReference type="PROSITE" id="PS50157">
    <property type="entry name" value="ZINC_FINGER_C2H2_2"/>
    <property type="match status" value="10"/>
</dbReference>
<organism evidence="9">
    <name type="scientific">Culicoides sonorensis</name>
    <name type="common">Biting midge</name>
    <dbReference type="NCBI Taxonomy" id="179676"/>
    <lineage>
        <taxon>Eukaryota</taxon>
        <taxon>Metazoa</taxon>
        <taxon>Ecdysozoa</taxon>
        <taxon>Arthropoda</taxon>
        <taxon>Hexapoda</taxon>
        <taxon>Insecta</taxon>
        <taxon>Pterygota</taxon>
        <taxon>Neoptera</taxon>
        <taxon>Endopterygota</taxon>
        <taxon>Diptera</taxon>
        <taxon>Nematocera</taxon>
        <taxon>Chironomoidea</taxon>
        <taxon>Ceratopogonidae</taxon>
        <taxon>Ceratopogoninae</taxon>
        <taxon>Culicoides</taxon>
        <taxon>Monoculicoides</taxon>
    </lineage>
</organism>
<sequence>MIKLKELRVILKRVDLNDTKNCNRSSSQTKIDLETNVNKLQNLELSQKRFYCDICEKSYTKRSSLKSHKQIHKVNDLKCDYCGITFNYSKTLKRHIAEVHLKIERKNFSCDLCDRKFKEKFLIESHMINVHLRESIKDNPLYGYCRYCSKYYSATIIENHIEKFHQKFECSVCNKVFFKLNSFKRHQKTHIIQKYTCDICKKTYGKLDRLKLHIKSIHLRETTKCKICDKKISLSEIWKHMRRVHKREKNYFCDLCHYNCEYPKKLRVHISAVHLNEPIEKNFACDTCKKSFLTSPELIIHIKSVHLKEQAKCSICDKMLSLSWLPSHIKYVHMKEKKYSCDLCHYKCEYPKKLRAHISGVHLKNRNYTCKICQKSFPNSTNLAFHIKSIHENKKSKCTICDKILSLSGLRNHMKIVHRKEKKYACEMCDFKFAFPGLLKDHISRVHLNEFKHTCDICKKAFKTVTTMNRHRRNIHQVGKNSNFIRKHMKVVHTKDTKYSCDICDSKFTFASRLSDHISRVHLKDPRVAHRKQLNKLTSHNLHLLEVVLLFAKLPSTNDEYESADANAGPYGDDDRLLIVVVVLTTAQSS</sequence>
<feature type="domain" description="C2H2-type" evidence="8">
    <location>
        <begin position="50"/>
        <end position="72"/>
    </location>
</feature>
<dbReference type="GO" id="GO:0008270">
    <property type="term" value="F:zinc ion binding"/>
    <property type="evidence" value="ECO:0007669"/>
    <property type="project" value="UniProtKB-KW"/>
</dbReference>
<feature type="domain" description="C2H2-type" evidence="8">
    <location>
        <begin position="108"/>
        <end position="136"/>
    </location>
</feature>
<evidence type="ECO:0000256" key="1">
    <source>
        <dbReference type="ARBA" id="ARBA00004123"/>
    </source>
</evidence>
<accession>A0A336MQC0</accession>
<evidence type="ECO:0000256" key="2">
    <source>
        <dbReference type="ARBA" id="ARBA00022723"/>
    </source>
</evidence>
<keyword evidence="6" id="KW-0539">Nucleus</keyword>
<dbReference type="InterPro" id="IPR013087">
    <property type="entry name" value="Znf_C2H2_type"/>
</dbReference>
<dbReference type="Gene3D" id="3.30.160.60">
    <property type="entry name" value="Classic Zinc Finger"/>
    <property type="match status" value="8"/>
</dbReference>
<feature type="domain" description="C2H2-type" evidence="8">
    <location>
        <begin position="77"/>
        <end position="100"/>
    </location>
</feature>
<feature type="domain" description="C2H2-type" evidence="8">
    <location>
        <begin position="368"/>
        <end position="396"/>
    </location>
</feature>
<dbReference type="GO" id="GO:0000978">
    <property type="term" value="F:RNA polymerase II cis-regulatory region sequence-specific DNA binding"/>
    <property type="evidence" value="ECO:0007669"/>
    <property type="project" value="TreeGrafter"/>
</dbReference>
<dbReference type="Pfam" id="PF00096">
    <property type="entry name" value="zf-C2H2"/>
    <property type="match status" value="5"/>
</dbReference>
<evidence type="ECO:0000256" key="3">
    <source>
        <dbReference type="ARBA" id="ARBA00022737"/>
    </source>
</evidence>
<dbReference type="Pfam" id="PF12874">
    <property type="entry name" value="zf-met"/>
    <property type="match status" value="1"/>
</dbReference>
<evidence type="ECO:0000256" key="5">
    <source>
        <dbReference type="ARBA" id="ARBA00022833"/>
    </source>
</evidence>
<keyword evidence="4 7" id="KW-0863">Zinc-finger</keyword>
<protein>
    <submittedName>
        <fullName evidence="9">CSON003984 protein</fullName>
    </submittedName>
</protein>
<gene>
    <name evidence="9" type="primary">CSON003984</name>
</gene>
<dbReference type="VEuPathDB" id="VectorBase:CSON003984"/>
<dbReference type="OMA" id="IESHMIN"/>
<proteinExistence type="predicted"/>
<dbReference type="SUPFAM" id="SSF57667">
    <property type="entry name" value="beta-beta-alpha zinc fingers"/>
    <property type="match status" value="8"/>
</dbReference>
<keyword evidence="3" id="KW-0677">Repeat</keyword>
<dbReference type="AlphaFoldDB" id="A0A336MQC0"/>
<keyword evidence="2" id="KW-0479">Metal-binding</keyword>
<comment type="subcellular location">
    <subcellularLocation>
        <location evidence="1">Nucleus</location>
    </subcellularLocation>
</comment>
<dbReference type="InterPro" id="IPR036236">
    <property type="entry name" value="Znf_C2H2_sf"/>
</dbReference>
<keyword evidence="5" id="KW-0862">Zinc</keyword>
<dbReference type="GO" id="GO:0005634">
    <property type="term" value="C:nucleus"/>
    <property type="evidence" value="ECO:0007669"/>
    <property type="project" value="UniProtKB-SubCell"/>
</dbReference>
<feature type="domain" description="C2H2-type" evidence="8">
    <location>
        <begin position="453"/>
        <end position="481"/>
    </location>
</feature>
<evidence type="ECO:0000256" key="4">
    <source>
        <dbReference type="ARBA" id="ARBA00022771"/>
    </source>
</evidence>
<name>A0A336MQC0_CULSO</name>
<feature type="domain" description="C2H2-type" evidence="8">
    <location>
        <begin position="283"/>
        <end position="311"/>
    </location>
</feature>
<evidence type="ECO:0000259" key="8">
    <source>
        <dbReference type="PROSITE" id="PS50157"/>
    </source>
</evidence>
<feature type="domain" description="C2H2-type" evidence="8">
    <location>
        <begin position="168"/>
        <end position="195"/>
    </location>
</feature>
<evidence type="ECO:0000256" key="6">
    <source>
        <dbReference type="ARBA" id="ARBA00023242"/>
    </source>
</evidence>
<dbReference type="GO" id="GO:0001228">
    <property type="term" value="F:DNA-binding transcription activator activity, RNA polymerase II-specific"/>
    <property type="evidence" value="ECO:0007669"/>
    <property type="project" value="TreeGrafter"/>
</dbReference>
<reference evidence="9" key="1">
    <citation type="submission" date="2018-07" db="EMBL/GenBank/DDBJ databases">
        <authorList>
            <person name="Quirk P.G."/>
            <person name="Krulwich T.A."/>
        </authorList>
    </citation>
    <scope>NUCLEOTIDE SEQUENCE</scope>
</reference>
<feature type="domain" description="C2H2-type" evidence="8">
    <location>
        <begin position="424"/>
        <end position="452"/>
    </location>
</feature>